<dbReference type="InterPro" id="IPR023828">
    <property type="entry name" value="Peptidase_S8_Ser-AS"/>
</dbReference>
<dbReference type="GO" id="GO:0004252">
    <property type="term" value="F:serine-type endopeptidase activity"/>
    <property type="evidence" value="ECO:0007669"/>
    <property type="project" value="UniProtKB-UniRule"/>
</dbReference>
<evidence type="ECO:0000256" key="1">
    <source>
        <dbReference type="ARBA" id="ARBA00004613"/>
    </source>
</evidence>
<keyword evidence="5 7" id="KW-0378">Hydrolase</keyword>
<evidence type="ECO:0000313" key="14">
    <source>
        <dbReference type="Proteomes" id="UP000294746"/>
    </source>
</evidence>
<evidence type="ECO:0000256" key="8">
    <source>
        <dbReference type="RuleBase" id="RU003355"/>
    </source>
</evidence>
<dbReference type="Gene3D" id="2.60.120.380">
    <property type="match status" value="1"/>
</dbReference>
<dbReference type="PANTHER" id="PTHR43806">
    <property type="entry name" value="PEPTIDASE S8"/>
    <property type="match status" value="1"/>
</dbReference>
<dbReference type="InterPro" id="IPR015500">
    <property type="entry name" value="Peptidase_S8_subtilisin-rel"/>
</dbReference>
<dbReference type="InterPro" id="IPR036852">
    <property type="entry name" value="Peptidase_S8/S53_dom_sf"/>
</dbReference>
<dbReference type="PROSITE" id="PS51892">
    <property type="entry name" value="SUBTILASE"/>
    <property type="match status" value="1"/>
</dbReference>
<dbReference type="GO" id="GO:0005576">
    <property type="term" value="C:extracellular region"/>
    <property type="evidence" value="ECO:0007669"/>
    <property type="project" value="UniProtKB-SubCell"/>
</dbReference>
<dbReference type="InterPro" id="IPR007280">
    <property type="entry name" value="Peptidase_C_arc/bac"/>
</dbReference>
<evidence type="ECO:0000256" key="7">
    <source>
        <dbReference type="PROSITE-ProRule" id="PRU01240"/>
    </source>
</evidence>
<evidence type="ECO:0000256" key="4">
    <source>
        <dbReference type="ARBA" id="ARBA00022670"/>
    </source>
</evidence>
<evidence type="ECO:0000313" key="13">
    <source>
        <dbReference type="EMBL" id="TCP69398.1"/>
    </source>
</evidence>
<feature type="domain" description="Peptidase C-terminal archaeal/bacterial" evidence="11">
    <location>
        <begin position="437"/>
        <end position="502"/>
    </location>
</feature>
<feature type="chain" id="PRO_5020767366" evidence="9">
    <location>
        <begin position="32"/>
        <end position="626"/>
    </location>
</feature>
<name>A0A4R2S0L4_9BACL</name>
<comment type="subcellular location">
    <subcellularLocation>
        <location evidence="1">Secreted</location>
    </subcellularLocation>
</comment>
<dbReference type="RefSeq" id="WP_165873672.1">
    <property type="nucleotide sequence ID" value="NZ_SLXV01000009.1"/>
</dbReference>
<dbReference type="PROSITE" id="PS00137">
    <property type="entry name" value="SUBTILASE_HIS"/>
    <property type="match status" value="1"/>
</dbReference>
<protein>
    <submittedName>
        <fullName evidence="13">Subtilisin family serine protease</fullName>
    </submittedName>
</protein>
<dbReference type="EMBL" id="SLXV01000009">
    <property type="protein sequence ID" value="TCP69398.1"/>
    <property type="molecule type" value="Genomic_DNA"/>
</dbReference>
<dbReference type="Pfam" id="PF04151">
    <property type="entry name" value="PPC"/>
    <property type="match status" value="1"/>
</dbReference>
<organism evidence="13 14">
    <name type="scientific">Baia soyae</name>
    <dbReference type="NCBI Taxonomy" id="1544746"/>
    <lineage>
        <taxon>Bacteria</taxon>
        <taxon>Bacillati</taxon>
        <taxon>Bacillota</taxon>
        <taxon>Bacilli</taxon>
        <taxon>Bacillales</taxon>
        <taxon>Thermoactinomycetaceae</taxon>
        <taxon>Baia</taxon>
    </lineage>
</organism>
<dbReference type="InterPro" id="IPR054399">
    <property type="entry name" value="Fervidolysin-like_N_prodom"/>
</dbReference>
<dbReference type="Proteomes" id="UP000294746">
    <property type="component" value="Unassembled WGS sequence"/>
</dbReference>
<dbReference type="GO" id="GO:0006508">
    <property type="term" value="P:proteolysis"/>
    <property type="evidence" value="ECO:0007669"/>
    <property type="project" value="UniProtKB-KW"/>
</dbReference>
<comment type="caution">
    <text evidence="13">The sequence shown here is derived from an EMBL/GenBank/DDBJ whole genome shotgun (WGS) entry which is preliminary data.</text>
</comment>
<dbReference type="PANTHER" id="PTHR43806:SF11">
    <property type="entry name" value="CEREVISIN-RELATED"/>
    <property type="match status" value="1"/>
</dbReference>
<dbReference type="InterPro" id="IPR000209">
    <property type="entry name" value="Peptidase_S8/S53_dom"/>
</dbReference>
<dbReference type="AlphaFoldDB" id="A0A4R2S0L4"/>
<evidence type="ECO:0000259" key="11">
    <source>
        <dbReference type="Pfam" id="PF04151"/>
    </source>
</evidence>
<dbReference type="SUPFAM" id="SSF89260">
    <property type="entry name" value="Collagen-binding domain"/>
    <property type="match status" value="1"/>
</dbReference>
<dbReference type="PRINTS" id="PR00723">
    <property type="entry name" value="SUBTILISIN"/>
</dbReference>
<keyword evidence="14" id="KW-1185">Reference proteome</keyword>
<dbReference type="CDD" id="cd07484">
    <property type="entry name" value="Peptidases_S8_Thermitase_like"/>
    <property type="match status" value="1"/>
</dbReference>
<feature type="active site" description="Charge relay system" evidence="7">
    <location>
        <position position="186"/>
    </location>
</feature>
<reference evidence="13 14" key="1">
    <citation type="submission" date="2019-03" db="EMBL/GenBank/DDBJ databases">
        <title>Genomic Encyclopedia of Type Strains, Phase IV (KMG-IV): sequencing the most valuable type-strain genomes for metagenomic binning, comparative biology and taxonomic classification.</title>
        <authorList>
            <person name="Goeker M."/>
        </authorList>
    </citation>
    <scope>NUCLEOTIDE SEQUENCE [LARGE SCALE GENOMIC DNA]</scope>
    <source>
        <strain evidence="13 14">DSM 46831</strain>
    </source>
</reference>
<keyword evidence="4 7" id="KW-0645">Protease</keyword>
<proteinExistence type="inferred from homology"/>
<sequence>MKKGYKRVGSMVAAVGLALSLLAPTTVSVQAAPVSKAAEMAKNSIIVKFKSNISTTKKTSLLKSNKANILSENKKLGFQVIKIQDQTVKEAVEQYSKMPEVEYAEPNQLAHAFWTPNDPKYSSDQYGPQKMQAPQAWDVTKGSSSTVVAVVDTGVQGSHEDLAGKLVSGGHDFVDNDDNADDGQGHGTHVAGTIAATTNNGIGVAGVAPDVKILPVRVLDSNGSGTYEWVANGITYAADNGAKVINMSLGGSGGSQALEDAVNYAWGKGVVIMAAAGNTPSTAPNYPAYYANCIAVAATDSNDAKASFSTYGDWVDVAAPGVDIISTKMGGGYVKYSGTSMATPHAAGVAALVASQGKNHTEVREILEATADKIAGTGPNWKYGRLNAYRAVINDRNDDGGGGDEQDTFEPNDTLATAYGPINSGKAYDSFIFSNTDVDYYKFNVGTAGAVNISLANLPGDYDIYLYNASGTELANSIKGGTNPEAIAYNATAAGVYYVKVVGYSGAASKTQAYKLTANFPAGASWHEEDKRFDTKHPYGNSVSENQTYTKAGAQKVALHFSKLETEANYDFVHIKDKAGATKASFTGTKNDFWVEVDGDTITANLVSDWIITKYGYTIDKVKYYQ</sequence>
<dbReference type="InterPro" id="IPR022398">
    <property type="entry name" value="Peptidase_S8_His-AS"/>
</dbReference>
<evidence type="ECO:0000256" key="9">
    <source>
        <dbReference type="SAM" id="SignalP"/>
    </source>
</evidence>
<dbReference type="PROSITE" id="PS00138">
    <property type="entry name" value="SUBTILASE_SER"/>
    <property type="match status" value="1"/>
</dbReference>
<gene>
    <name evidence="13" type="ORF">EDD57_10957</name>
</gene>
<feature type="active site" description="Charge relay system" evidence="7">
    <location>
        <position position="152"/>
    </location>
</feature>
<dbReference type="SUPFAM" id="SSF52743">
    <property type="entry name" value="Subtilisin-like"/>
    <property type="match status" value="1"/>
</dbReference>
<dbReference type="Pfam" id="PF00082">
    <property type="entry name" value="Peptidase_S8"/>
    <property type="match status" value="1"/>
</dbReference>
<dbReference type="PROSITE" id="PS00136">
    <property type="entry name" value="SUBTILASE_ASP"/>
    <property type="match status" value="1"/>
</dbReference>
<dbReference type="InterPro" id="IPR023827">
    <property type="entry name" value="Peptidase_S8_Asp-AS"/>
</dbReference>
<dbReference type="InterPro" id="IPR034084">
    <property type="entry name" value="Thermitase-like_dom"/>
</dbReference>
<keyword evidence="9" id="KW-0732">Signal</keyword>
<accession>A0A4R2S0L4</accession>
<evidence type="ECO:0000256" key="6">
    <source>
        <dbReference type="ARBA" id="ARBA00022825"/>
    </source>
</evidence>
<feature type="domain" description="Fervidolysin-like N-terminal prodomain" evidence="12">
    <location>
        <begin position="29"/>
        <end position="107"/>
    </location>
</feature>
<feature type="signal peptide" evidence="9">
    <location>
        <begin position="1"/>
        <end position="31"/>
    </location>
</feature>
<evidence type="ECO:0000256" key="2">
    <source>
        <dbReference type="ARBA" id="ARBA00011073"/>
    </source>
</evidence>
<comment type="similarity">
    <text evidence="2 7 8">Belongs to the peptidase S8 family.</text>
</comment>
<evidence type="ECO:0000259" key="10">
    <source>
        <dbReference type="Pfam" id="PF00082"/>
    </source>
</evidence>
<feature type="active site" description="Charge relay system" evidence="7">
    <location>
        <position position="340"/>
    </location>
</feature>
<feature type="domain" description="Peptidase S8/S53" evidence="10">
    <location>
        <begin position="144"/>
        <end position="384"/>
    </location>
</feature>
<dbReference type="InterPro" id="IPR050131">
    <property type="entry name" value="Peptidase_S8_subtilisin-like"/>
</dbReference>
<keyword evidence="6 7" id="KW-0720">Serine protease</keyword>
<keyword evidence="3" id="KW-0964">Secreted</keyword>
<dbReference type="Pfam" id="PF22148">
    <property type="entry name" value="Fervidolysin_NPro-like"/>
    <property type="match status" value="1"/>
</dbReference>
<dbReference type="Gene3D" id="3.40.50.200">
    <property type="entry name" value="Peptidase S8/S53 domain"/>
    <property type="match status" value="1"/>
</dbReference>
<evidence type="ECO:0000256" key="3">
    <source>
        <dbReference type="ARBA" id="ARBA00022525"/>
    </source>
</evidence>
<evidence type="ECO:0000256" key="5">
    <source>
        <dbReference type="ARBA" id="ARBA00022801"/>
    </source>
</evidence>
<evidence type="ECO:0000259" key="12">
    <source>
        <dbReference type="Pfam" id="PF22148"/>
    </source>
</evidence>